<gene>
    <name evidence="2" type="ORF">DVH24_007843</name>
</gene>
<reference evidence="2 3" key="1">
    <citation type="submission" date="2018-10" db="EMBL/GenBank/DDBJ databases">
        <title>A high-quality apple genome assembly.</title>
        <authorList>
            <person name="Hu J."/>
        </authorList>
    </citation>
    <scope>NUCLEOTIDE SEQUENCE [LARGE SCALE GENOMIC DNA]</scope>
    <source>
        <strain evidence="3">cv. HFTH1</strain>
        <tissue evidence="2">Young leaf</tissue>
    </source>
</reference>
<comment type="caution">
    <text evidence="2">The sequence shown here is derived from an EMBL/GenBank/DDBJ whole genome shotgun (WGS) entry which is preliminary data.</text>
</comment>
<dbReference type="Proteomes" id="UP000290289">
    <property type="component" value="Chromosome 5"/>
</dbReference>
<keyword evidence="3" id="KW-1185">Reference proteome</keyword>
<name>A0A498JRF7_MALDO</name>
<dbReference type="AlphaFoldDB" id="A0A498JRF7"/>
<feature type="region of interest" description="Disordered" evidence="1">
    <location>
        <begin position="143"/>
        <end position="170"/>
    </location>
</feature>
<protein>
    <submittedName>
        <fullName evidence="2">Uncharacterized protein</fullName>
    </submittedName>
</protein>
<proteinExistence type="predicted"/>
<dbReference type="EMBL" id="RDQH01000331">
    <property type="protein sequence ID" value="RXH97497.1"/>
    <property type="molecule type" value="Genomic_DNA"/>
</dbReference>
<feature type="compositionally biased region" description="Acidic residues" evidence="1">
    <location>
        <begin position="143"/>
        <end position="158"/>
    </location>
</feature>
<evidence type="ECO:0000256" key="1">
    <source>
        <dbReference type="SAM" id="MobiDB-lite"/>
    </source>
</evidence>
<feature type="compositionally biased region" description="Polar residues" evidence="1">
    <location>
        <begin position="161"/>
        <end position="170"/>
    </location>
</feature>
<evidence type="ECO:0000313" key="2">
    <source>
        <dbReference type="EMBL" id="RXH97497.1"/>
    </source>
</evidence>
<organism evidence="2 3">
    <name type="scientific">Malus domestica</name>
    <name type="common">Apple</name>
    <name type="synonym">Pyrus malus</name>
    <dbReference type="NCBI Taxonomy" id="3750"/>
    <lineage>
        <taxon>Eukaryota</taxon>
        <taxon>Viridiplantae</taxon>
        <taxon>Streptophyta</taxon>
        <taxon>Embryophyta</taxon>
        <taxon>Tracheophyta</taxon>
        <taxon>Spermatophyta</taxon>
        <taxon>Magnoliopsida</taxon>
        <taxon>eudicotyledons</taxon>
        <taxon>Gunneridae</taxon>
        <taxon>Pentapetalae</taxon>
        <taxon>rosids</taxon>
        <taxon>fabids</taxon>
        <taxon>Rosales</taxon>
        <taxon>Rosaceae</taxon>
        <taxon>Amygdaloideae</taxon>
        <taxon>Maleae</taxon>
        <taxon>Malus</taxon>
    </lineage>
</organism>
<accession>A0A498JRF7</accession>
<evidence type="ECO:0000313" key="3">
    <source>
        <dbReference type="Proteomes" id="UP000290289"/>
    </source>
</evidence>
<sequence>MAYSPPKTEQLEASVDFMSNKGEILAFDQNVNVTRIHNKKRENETIINVRGREQHVVATTCSGQPYENFEGSISINVNFLGIVFDLVGTPSQRSSRLVMKYGKASLGRLTPPFPIKTQAEFVLGCAELHNLLRKECRSDEFPIELEDDKYEDEENDDEPSNHTQEQQTTD</sequence>